<accession>A0A379TH46</accession>
<evidence type="ECO:0000313" key="2">
    <source>
        <dbReference type="Proteomes" id="UP000254741"/>
    </source>
</evidence>
<gene>
    <name evidence="1" type="ORF">NCTC8297_04227</name>
</gene>
<dbReference type="Proteomes" id="UP000254741">
    <property type="component" value="Unassembled WGS sequence"/>
</dbReference>
<reference evidence="1 2" key="1">
    <citation type="submission" date="2018-06" db="EMBL/GenBank/DDBJ databases">
        <authorList>
            <consortium name="Pathogen Informatics"/>
            <person name="Doyle S."/>
        </authorList>
    </citation>
    <scope>NUCLEOTIDE SEQUENCE [LARGE SCALE GENOMIC DNA]</scope>
    <source>
        <strain evidence="1 2">NCTC8297</strain>
    </source>
</reference>
<organism evidence="1 2">
    <name type="scientific">Salmonella enterica subsp. arizonae</name>
    <dbReference type="NCBI Taxonomy" id="59203"/>
    <lineage>
        <taxon>Bacteria</taxon>
        <taxon>Pseudomonadati</taxon>
        <taxon>Pseudomonadota</taxon>
        <taxon>Gammaproteobacteria</taxon>
        <taxon>Enterobacterales</taxon>
        <taxon>Enterobacteriaceae</taxon>
        <taxon>Salmonella</taxon>
    </lineage>
</organism>
<evidence type="ECO:0000313" key="1">
    <source>
        <dbReference type="EMBL" id="SUG48905.1"/>
    </source>
</evidence>
<dbReference type="EMBL" id="UGXG01000002">
    <property type="protein sequence ID" value="SUG48905.1"/>
    <property type="molecule type" value="Genomic_DNA"/>
</dbReference>
<sequence length="46" mass="5166">MATKDSINIPAVANKNRPDLHWANIFGVVPEEIERVETGYRAAGQW</sequence>
<proteinExistence type="predicted"/>
<protein>
    <submittedName>
        <fullName evidence="1">Uncharacterized protein</fullName>
    </submittedName>
</protein>
<dbReference type="AlphaFoldDB" id="A0A379TH46"/>
<name>A0A379TH46_SALER</name>